<reference evidence="8" key="1">
    <citation type="submission" date="2018-05" db="EMBL/GenBank/DDBJ databases">
        <title>Genome Sequencing of selected type strains of the family Eggerthellaceae.</title>
        <authorList>
            <person name="Danylec N."/>
            <person name="Stoll D.A."/>
            <person name="Doetsch A."/>
            <person name="Huch M."/>
        </authorList>
    </citation>
    <scope>NUCLEOTIDE SEQUENCE [LARGE SCALE GENOMIC DNA]</scope>
    <source>
        <strain evidence="8">DSM 27213</strain>
    </source>
</reference>
<evidence type="ECO:0000313" key="9">
    <source>
        <dbReference type="Proteomes" id="UP000462865"/>
    </source>
</evidence>
<evidence type="ECO:0000313" key="7">
    <source>
        <dbReference type="EMBL" id="ROT89217.1"/>
    </source>
</evidence>
<sequence>MTDENALIDAALAGDEKALGKLLAGVQDRVFNLALRMLGTVPDAEDATQEVLVKACTRLSGFRRESAFSTWVFRIALNHLATYRKGLFAQRPVSFDVYGEDIASGRERDVPDLAGGADRSLLERELKVSCMHGMLQCLDVEGRSAFVLGTMFKMDSRAAADALGITPEAYRQRLSRARARMAEFLTTYCGVAGGPCRCARRVDYAIATHRIDPARPGFQALEELAEDAVEGRAAGAQPAAGAGARVPSAEARTDAMELLDDASGAFASLPRYRCPSDAAAFARSLVASDVFAQAVSE</sequence>
<proteinExistence type="inferred from homology"/>
<dbReference type="Gene3D" id="1.10.1740.10">
    <property type="match status" value="1"/>
</dbReference>
<dbReference type="Proteomes" id="UP000285258">
    <property type="component" value="Unassembled WGS sequence"/>
</dbReference>
<dbReference type="EMBL" id="QIBW01000011">
    <property type="protein sequence ID" value="ROT89217.1"/>
    <property type="molecule type" value="Genomic_DNA"/>
</dbReference>
<keyword evidence="3" id="KW-0731">Sigma factor</keyword>
<dbReference type="AlphaFoldDB" id="A0A423UJ03"/>
<dbReference type="SUPFAM" id="SSF88946">
    <property type="entry name" value="Sigma2 domain of RNA polymerase sigma factors"/>
    <property type="match status" value="1"/>
</dbReference>
<evidence type="ECO:0000256" key="2">
    <source>
        <dbReference type="ARBA" id="ARBA00023015"/>
    </source>
</evidence>
<dbReference type="NCBIfam" id="TIGR02937">
    <property type="entry name" value="sigma70-ECF"/>
    <property type="match status" value="1"/>
</dbReference>
<keyword evidence="2" id="KW-0805">Transcription regulation</keyword>
<dbReference type="PANTHER" id="PTHR43133:SF51">
    <property type="entry name" value="RNA POLYMERASE SIGMA FACTOR"/>
    <property type="match status" value="1"/>
</dbReference>
<dbReference type="InterPro" id="IPR013324">
    <property type="entry name" value="RNA_pol_sigma_r3/r4-like"/>
</dbReference>
<dbReference type="Proteomes" id="UP000462865">
    <property type="component" value="Unassembled WGS sequence"/>
</dbReference>
<protein>
    <submittedName>
        <fullName evidence="6 7">RNA polymerase sigma factor</fullName>
    </submittedName>
</protein>
<evidence type="ECO:0000313" key="8">
    <source>
        <dbReference type="Proteomes" id="UP000285258"/>
    </source>
</evidence>
<dbReference type="SUPFAM" id="SSF88659">
    <property type="entry name" value="Sigma3 and sigma4 domains of RNA polymerase sigma factors"/>
    <property type="match status" value="1"/>
</dbReference>
<comment type="similarity">
    <text evidence="1">Belongs to the sigma-70 factor family. ECF subfamily.</text>
</comment>
<dbReference type="PANTHER" id="PTHR43133">
    <property type="entry name" value="RNA POLYMERASE ECF-TYPE SIGMA FACTO"/>
    <property type="match status" value="1"/>
</dbReference>
<dbReference type="RefSeq" id="WP_096226650.1">
    <property type="nucleotide sequence ID" value="NZ_CP168029.1"/>
</dbReference>
<dbReference type="InterPro" id="IPR039425">
    <property type="entry name" value="RNA_pol_sigma-70-like"/>
</dbReference>
<dbReference type="GO" id="GO:0016987">
    <property type="term" value="F:sigma factor activity"/>
    <property type="evidence" value="ECO:0007669"/>
    <property type="project" value="UniProtKB-KW"/>
</dbReference>
<accession>A0A423UJ03</accession>
<dbReference type="InterPro" id="IPR013325">
    <property type="entry name" value="RNA_pol_sigma_r2"/>
</dbReference>
<name>A0A423UJ03_9ACTN</name>
<dbReference type="InterPro" id="IPR014284">
    <property type="entry name" value="RNA_pol_sigma-70_dom"/>
</dbReference>
<dbReference type="InterPro" id="IPR036388">
    <property type="entry name" value="WH-like_DNA-bd_sf"/>
</dbReference>
<reference evidence="7" key="3">
    <citation type="journal article" date="2019" name="Microbiol. Resour. Announc.">
        <title>Draft Genome Sequences of Type Strains of Gordonibacter faecihominis, Paraeggerthella hongkongensis, Parvibacter caecicola,Slackia equolifaciens, Slackia faecicanis, and Slackia isoflavoniconvertens.</title>
        <authorList>
            <person name="Danylec N."/>
            <person name="Stoll D.A."/>
            <person name="Dotsch A."/>
            <person name="Huch M."/>
        </authorList>
    </citation>
    <scope>NUCLEOTIDE SEQUENCE</scope>
    <source>
        <strain evidence="7">DSM 27213</strain>
    </source>
</reference>
<dbReference type="Pfam" id="PF04542">
    <property type="entry name" value="Sigma70_r2"/>
    <property type="match status" value="1"/>
</dbReference>
<reference evidence="7" key="2">
    <citation type="journal article" date="2019" name="Int. J. Syst. Evol. Microbiol.">
        <title>Gordonibacter faecihominis is a later heterotypic synonym of Gordonibacter urolithinfaciens.</title>
        <authorList>
            <person name="Danylec N."/>
            <person name="Stoll D.A."/>
            <person name="Huch M."/>
        </authorList>
    </citation>
    <scope>NUCLEOTIDE SEQUENCE</scope>
    <source>
        <strain evidence="7">DSM 27213</strain>
    </source>
</reference>
<gene>
    <name evidence="7" type="ORF">DMP12_09755</name>
    <name evidence="6" type="ORF">GKG38_14475</name>
</gene>
<evidence type="ECO:0000256" key="3">
    <source>
        <dbReference type="ARBA" id="ARBA00023082"/>
    </source>
</evidence>
<reference evidence="6 9" key="4">
    <citation type="journal article" date="2019" name="Nat. Med.">
        <title>A library of human gut bacterial isolates paired with longitudinal multiomics data enables mechanistic microbiome research.</title>
        <authorList>
            <person name="Poyet M."/>
            <person name="Groussin M."/>
            <person name="Gibbons S.M."/>
            <person name="Avila-Pacheco J."/>
            <person name="Jiang X."/>
            <person name="Kearney S.M."/>
            <person name="Perrotta A.R."/>
            <person name="Berdy B."/>
            <person name="Zhao S."/>
            <person name="Lieberman T.D."/>
            <person name="Swanson P.K."/>
            <person name="Smith M."/>
            <person name="Roesemann S."/>
            <person name="Alexander J.E."/>
            <person name="Rich S.A."/>
            <person name="Livny J."/>
            <person name="Vlamakis H."/>
            <person name="Clish C."/>
            <person name="Bullock K."/>
            <person name="Deik A."/>
            <person name="Scott J."/>
            <person name="Pierce K.A."/>
            <person name="Xavier R.J."/>
            <person name="Alm E.J."/>
        </authorList>
    </citation>
    <scope>NUCLEOTIDE SEQUENCE [LARGE SCALE GENOMIC DNA]</scope>
    <source>
        <strain evidence="6 9">BIOML-A1</strain>
    </source>
</reference>
<comment type="caution">
    <text evidence="7">The sequence shown here is derived from an EMBL/GenBank/DDBJ whole genome shotgun (WGS) entry which is preliminary data.</text>
</comment>
<evidence type="ECO:0000313" key="6">
    <source>
        <dbReference type="EMBL" id="MSA96239.1"/>
    </source>
</evidence>
<dbReference type="Gene3D" id="1.10.10.10">
    <property type="entry name" value="Winged helix-like DNA-binding domain superfamily/Winged helix DNA-binding domain"/>
    <property type="match status" value="1"/>
</dbReference>
<organism evidence="7 8">
    <name type="scientific">Gordonibacter urolithinfaciens</name>
    <dbReference type="NCBI Taxonomy" id="1335613"/>
    <lineage>
        <taxon>Bacteria</taxon>
        <taxon>Bacillati</taxon>
        <taxon>Actinomycetota</taxon>
        <taxon>Coriobacteriia</taxon>
        <taxon>Eggerthellales</taxon>
        <taxon>Eggerthellaceae</taxon>
        <taxon>Gordonibacter</taxon>
    </lineage>
</organism>
<evidence type="ECO:0000259" key="5">
    <source>
        <dbReference type="Pfam" id="PF04542"/>
    </source>
</evidence>
<dbReference type="GO" id="GO:0006352">
    <property type="term" value="P:DNA-templated transcription initiation"/>
    <property type="evidence" value="ECO:0007669"/>
    <property type="project" value="InterPro"/>
</dbReference>
<feature type="domain" description="RNA polymerase sigma-70 region 2" evidence="5">
    <location>
        <begin position="26"/>
        <end position="83"/>
    </location>
</feature>
<evidence type="ECO:0000256" key="4">
    <source>
        <dbReference type="ARBA" id="ARBA00023163"/>
    </source>
</evidence>
<evidence type="ECO:0000256" key="1">
    <source>
        <dbReference type="ARBA" id="ARBA00010641"/>
    </source>
</evidence>
<dbReference type="EMBL" id="WKZA01000119">
    <property type="protein sequence ID" value="MSA96239.1"/>
    <property type="molecule type" value="Genomic_DNA"/>
</dbReference>
<dbReference type="InterPro" id="IPR007627">
    <property type="entry name" value="RNA_pol_sigma70_r2"/>
</dbReference>
<keyword evidence="4" id="KW-0804">Transcription</keyword>